<proteinExistence type="predicted"/>
<dbReference type="RefSeq" id="WP_189440396.1">
    <property type="nucleotide sequence ID" value="NZ_BMXT01000001.1"/>
</dbReference>
<keyword evidence="4" id="KW-0472">Membrane</keyword>
<evidence type="ECO:0000256" key="1">
    <source>
        <dbReference type="ARBA" id="ARBA00012374"/>
    </source>
</evidence>
<feature type="transmembrane region" description="Helical" evidence="4">
    <location>
        <begin position="136"/>
        <end position="154"/>
    </location>
</feature>
<name>A0ABQ2ZTE7_9GAMM</name>
<dbReference type="SUPFAM" id="SSF48317">
    <property type="entry name" value="Acid phosphatase/Vanadium-dependent haloperoxidase"/>
    <property type="match status" value="1"/>
</dbReference>
<feature type="transmembrane region" description="Helical" evidence="4">
    <location>
        <begin position="12"/>
        <end position="31"/>
    </location>
</feature>
<dbReference type="PANTHER" id="PTHR14969:SF13">
    <property type="entry name" value="AT30094P"/>
    <property type="match status" value="1"/>
</dbReference>
<dbReference type="EC" id="3.6.1.27" evidence="1"/>
<dbReference type="EMBL" id="BMXT01000001">
    <property type="protein sequence ID" value="GGY22233.1"/>
    <property type="molecule type" value="Genomic_DNA"/>
</dbReference>
<keyword evidence="4" id="KW-1133">Transmembrane helix</keyword>
<feature type="domain" description="Phosphatidic acid phosphatase type 2/haloperoxidase" evidence="5">
    <location>
        <begin position="138"/>
        <end position="249"/>
    </location>
</feature>
<evidence type="ECO:0000259" key="5">
    <source>
        <dbReference type="SMART" id="SM00014"/>
    </source>
</evidence>
<dbReference type="Proteomes" id="UP000621898">
    <property type="component" value="Unassembled WGS sequence"/>
</dbReference>
<dbReference type="CDD" id="cd03392">
    <property type="entry name" value="PAP2_like_2"/>
    <property type="match status" value="1"/>
</dbReference>
<sequence>MNTLVDWLAAHALLLWILLPLLAVLANDLAWRHSARQRMATVLDSHLPGVMQPRTASTTGALAAVLFAAIAFAIGTGEPGALVHFDTTLAAGIHTQLPPSALPVLASVSLLASTPWVVTASTLMLLMLLLRRQWSLSACWAMAQIGILPIAHGIKACFQRTRPPHDPRFVTDLGWSFPSGHAISSAVLYGMLAYVLLRLLPAYWHRLVIAVTLLLAGLIGLSRILLQAHYFSDVVAGYACGLAWLMLCIGLAEHLRKRDMMRSLAGKLRQ</sequence>
<protein>
    <recommendedName>
        <fullName evidence="1">undecaprenyl-diphosphate phosphatase</fullName>
        <ecNumber evidence="1">3.6.1.27</ecNumber>
    </recommendedName>
    <alternativeName>
        <fullName evidence="2">Undecaprenyl pyrophosphate phosphatase</fullName>
    </alternativeName>
</protein>
<feature type="transmembrane region" description="Helical" evidence="4">
    <location>
        <begin position="234"/>
        <end position="252"/>
    </location>
</feature>
<dbReference type="InterPro" id="IPR000326">
    <property type="entry name" value="PAP2/HPO"/>
</dbReference>
<reference evidence="7" key="1">
    <citation type="journal article" date="2019" name="Int. J. Syst. Evol. Microbiol.">
        <title>The Global Catalogue of Microorganisms (GCM) 10K type strain sequencing project: providing services to taxonomists for standard genome sequencing and annotation.</title>
        <authorList>
            <consortium name="The Broad Institute Genomics Platform"/>
            <consortium name="The Broad Institute Genome Sequencing Center for Infectious Disease"/>
            <person name="Wu L."/>
            <person name="Ma J."/>
        </authorList>
    </citation>
    <scope>NUCLEOTIDE SEQUENCE [LARGE SCALE GENOMIC DNA]</scope>
    <source>
        <strain evidence="7">KCTC 22232</strain>
    </source>
</reference>
<dbReference type="PANTHER" id="PTHR14969">
    <property type="entry name" value="SPHINGOSINE-1-PHOSPHATE PHOSPHOHYDROLASE"/>
    <property type="match status" value="1"/>
</dbReference>
<comment type="catalytic activity">
    <reaction evidence="3">
        <text>di-trans,octa-cis-undecaprenyl diphosphate + H2O = di-trans,octa-cis-undecaprenyl phosphate + phosphate + H(+)</text>
        <dbReference type="Rhea" id="RHEA:28094"/>
        <dbReference type="ChEBI" id="CHEBI:15377"/>
        <dbReference type="ChEBI" id="CHEBI:15378"/>
        <dbReference type="ChEBI" id="CHEBI:43474"/>
        <dbReference type="ChEBI" id="CHEBI:58405"/>
        <dbReference type="ChEBI" id="CHEBI:60392"/>
        <dbReference type="EC" id="3.6.1.27"/>
    </reaction>
</comment>
<evidence type="ECO:0000313" key="6">
    <source>
        <dbReference type="EMBL" id="GGY22233.1"/>
    </source>
</evidence>
<feature type="transmembrane region" description="Helical" evidence="4">
    <location>
        <begin position="105"/>
        <end position="129"/>
    </location>
</feature>
<feature type="transmembrane region" description="Helical" evidence="4">
    <location>
        <begin position="207"/>
        <end position="228"/>
    </location>
</feature>
<evidence type="ECO:0000256" key="2">
    <source>
        <dbReference type="ARBA" id="ARBA00032707"/>
    </source>
</evidence>
<evidence type="ECO:0000313" key="7">
    <source>
        <dbReference type="Proteomes" id="UP000621898"/>
    </source>
</evidence>
<dbReference type="Pfam" id="PF01569">
    <property type="entry name" value="PAP2"/>
    <property type="match status" value="1"/>
</dbReference>
<dbReference type="SMART" id="SM00014">
    <property type="entry name" value="acidPPc"/>
    <property type="match status" value="1"/>
</dbReference>
<feature type="transmembrane region" description="Helical" evidence="4">
    <location>
        <begin position="174"/>
        <end position="195"/>
    </location>
</feature>
<keyword evidence="7" id="KW-1185">Reference proteome</keyword>
<comment type="caution">
    <text evidence="6">The sequence shown here is derived from an EMBL/GenBank/DDBJ whole genome shotgun (WGS) entry which is preliminary data.</text>
</comment>
<evidence type="ECO:0000256" key="4">
    <source>
        <dbReference type="SAM" id="Phobius"/>
    </source>
</evidence>
<dbReference type="InterPro" id="IPR036938">
    <property type="entry name" value="PAP2/HPO_sf"/>
</dbReference>
<accession>A0ABQ2ZTE7</accession>
<evidence type="ECO:0000256" key="3">
    <source>
        <dbReference type="ARBA" id="ARBA00047594"/>
    </source>
</evidence>
<gene>
    <name evidence="6" type="ORF">GCM10008098_14150</name>
</gene>
<dbReference type="Gene3D" id="1.20.144.10">
    <property type="entry name" value="Phosphatidic acid phosphatase type 2/haloperoxidase"/>
    <property type="match status" value="1"/>
</dbReference>
<organism evidence="6 7">
    <name type="scientific">Rhodanobacter panaciterrae</name>
    <dbReference type="NCBI Taxonomy" id="490572"/>
    <lineage>
        <taxon>Bacteria</taxon>
        <taxon>Pseudomonadati</taxon>
        <taxon>Pseudomonadota</taxon>
        <taxon>Gammaproteobacteria</taxon>
        <taxon>Lysobacterales</taxon>
        <taxon>Rhodanobacteraceae</taxon>
        <taxon>Rhodanobacter</taxon>
    </lineage>
</organism>
<feature type="transmembrane region" description="Helical" evidence="4">
    <location>
        <begin position="61"/>
        <end position="85"/>
    </location>
</feature>
<keyword evidence="4" id="KW-0812">Transmembrane</keyword>